<evidence type="ECO:0000313" key="2">
    <source>
        <dbReference type="Proteomes" id="UP000838756"/>
    </source>
</evidence>
<protein>
    <submittedName>
        <fullName evidence="1">Jg9128 protein</fullName>
    </submittedName>
</protein>
<accession>A0A8S4QJD1</accession>
<sequence length="93" mass="10497">MKFPRLIWATVVNLGGDGGHQPCTSAETSHQKKIIYFLPKTPACKQRVEENQNNTSKALQEHYLLSLRLICETEALKVFQLDSIGLSYVNTYA</sequence>
<reference evidence="1" key="1">
    <citation type="submission" date="2022-03" db="EMBL/GenBank/DDBJ databases">
        <authorList>
            <person name="Lindestad O."/>
        </authorList>
    </citation>
    <scope>NUCLEOTIDE SEQUENCE</scope>
</reference>
<dbReference type="EMBL" id="CAKXAJ010008687">
    <property type="protein sequence ID" value="CAH2210938.1"/>
    <property type="molecule type" value="Genomic_DNA"/>
</dbReference>
<dbReference type="Proteomes" id="UP000838756">
    <property type="component" value="Unassembled WGS sequence"/>
</dbReference>
<dbReference type="AlphaFoldDB" id="A0A8S4QJD1"/>
<name>A0A8S4QJD1_9NEOP</name>
<proteinExistence type="predicted"/>
<comment type="caution">
    <text evidence="1">The sequence shown here is derived from an EMBL/GenBank/DDBJ whole genome shotgun (WGS) entry which is preliminary data.</text>
</comment>
<evidence type="ECO:0000313" key="1">
    <source>
        <dbReference type="EMBL" id="CAH2210938.1"/>
    </source>
</evidence>
<keyword evidence="2" id="KW-1185">Reference proteome</keyword>
<organism evidence="1 2">
    <name type="scientific">Pararge aegeria aegeria</name>
    <dbReference type="NCBI Taxonomy" id="348720"/>
    <lineage>
        <taxon>Eukaryota</taxon>
        <taxon>Metazoa</taxon>
        <taxon>Ecdysozoa</taxon>
        <taxon>Arthropoda</taxon>
        <taxon>Hexapoda</taxon>
        <taxon>Insecta</taxon>
        <taxon>Pterygota</taxon>
        <taxon>Neoptera</taxon>
        <taxon>Endopterygota</taxon>
        <taxon>Lepidoptera</taxon>
        <taxon>Glossata</taxon>
        <taxon>Ditrysia</taxon>
        <taxon>Papilionoidea</taxon>
        <taxon>Nymphalidae</taxon>
        <taxon>Satyrinae</taxon>
        <taxon>Satyrini</taxon>
        <taxon>Parargina</taxon>
        <taxon>Pararge</taxon>
    </lineage>
</organism>
<gene>
    <name evidence="1" type="primary">jg9128</name>
    <name evidence="1" type="ORF">PAEG_LOCUS2787</name>
</gene>